<dbReference type="GeneTree" id="ENSGT00670000098480"/>
<dbReference type="InterPro" id="IPR036179">
    <property type="entry name" value="Ig-like_dom_sf"/>
</dbReference>
<evidence type="ECO:0000256" key="3">
    <source>
        <dbReference type="ARBA" id="ARBA00022989"/>
    </source>
</evidence>
<accession>A0AAQ6IHP9</accession>
<organism evidence="8 9">
    <name type="scientific">Anabas testudineus</name>
    <name type="common">Climbing perch</name>
    <name type="synonym">Anthias testudineus</name>
    <dbReference type="NCBI Taxonomy" id="64144"/>
    <lineage>
        <taxon>Eukaryota</taxon>
        <taxon>Metazoa</taxon>
        <taxon>Chordata</taxon>
        <taxon>Craniata</taxon>
        <taxon>Vertebrata</taxon>
        <taxon>Euteleostomi</taxon>
        <taxon>Actinopterygii</taxon>
        <taxon>Neopterygii</taxon>
        <taxon>Teleostei</taxon>
        <taxon>Neoteleostei</taxon>
        <taxon>Acanthomorphata</taxon>
        <taxon>Anabantaria</taxon>
        <taxon>Anabantiformes</taxon>
        <taxon>Anabantoidei</taxon>
        <taxon>Anabantidae</taxon>
        <taxon>Anabas</taxon>
    </lineage>
</organism>
<dbReference type="PANTHER" id="PTHR19256:SF65">
    <property type="entry name" value="T CELL RECEPTOR GAMMA CONSTANT 1-RELATED"/>
    <property type="match status" value="1"/>
</dbReference>
<sequence>MGALVSMAAELVQDDLTLTRRVGQTVSFSCEGTDQCGAYGVYWYQKKETETFKLILDIDQSNGDIDKSYNHTQEDDFTAVNKGNGCELKIKKVKLDHSASYYCSCYKSGSHSEK</sequence>
<dbReference type="CDD" id="cd00099">
    <property type="entry name" value="IgV"/>
    <property type="match status" value="1"/>
</dbReference>
<dbReference type="PANTHER" id="PTHR19256">
    <property type="entry name" value="T-CELL RECEPTOR GAMMA CHAIN"/>
    <property type="match status" value="1"/>
</dbReference>
<dbReference type="Gene3D" id="2.60.40.10">
    <property type="entry name" value="Immunoglobulins"/>
    <property type="match status" value="1"/>
</dbReference>
<dbReference type="InterPro" id="IPR007110">
    <property type="entry name" value="Ig-like_dom"/>
</dbReference>
<evidence type="ECO:0000256" key="4">
    <source>
        <dbReference type="ARBA" id="ARBA00023136"/>
    </source>
</evidence>
<dbReference type="GO" id="GO:0016020">
    <property type="term" value="C:membrane"/>
    <property type="evidence" value="ECO:0007669"/>
    <property type="project" value="UniProtKB-SubCell"/>
</dbReference>
<reference evidence="8 9" key="1">
    <citation type="submission" date="2021-04" db="EMBL/GenBank/DDBJ databases">
        <authorList>
            <consortium name="Wellcome Sanger Institute Data Sharing"/>
        </authorList>
    </citation>
    <scope>NUCLEOTIDE SEQUENCE [LARGE SCALE GENOMIC DNA]</scope>
</reference>
<dbReference type="InterPro" id="IPR051117">
    <property type="entry name" value="TRG_var/const_region"/>
</dbReference>
<evidence type="ECO:0000256" key="1">
    <source>
        <dbReference type="ARBA" id="ARBA00004370"/>
    </source>
</evidence>
<dbReference type="Ensembl" id="ENSATET00000074655.1">
    <property type="protein sequence ID" value="ENSATEP00000074839.1"/>
    <property type="gene ID" value="ENSATEG00000031420.1"/>
</dbReference>
<dbReference type="Proteomes" id="UP000265040">
    <property type="component" value="Chromosome 17"/>
</dbReference>
<dbReference type="InterPro" id="IPR013783">
    <property type="entry name" value="Ig-like_fold"/>
</dbReference>
<keyword evidence="9" id="KW-1185">Reference proteome</keyword>
<reference evidence="8" key="2">
    <citation type="submission" date="2025-08" db="UniProtKB">
        <authorList>
            <consortium name="Ensembl"/>
        </authorList>
    </citation>
    <scope>IDENTIFICATION</scope>
</reference>
<dbReference type="InterPro" id="IPR013106">
    <property type="entry name" value="Ig_V-set"/>
</dbReference>
<evidence type="ECO:0000256" key="6">
    <source>
        <dbReference type="ARBA" id="ARBA00023319"/>
    </source>
</evidence>
<evidence type="ECO:0000256" key="2">
    <source>
        <dbReference type="ARBA" id="ARBA00022692"/>
    </source>
</evidence>
<feature type="domain" description="Ig-like" evidence="7">
    <location>
        <begin position="23"/>
        <end position="114"/>
    </location>
</feature>
<keyword evidence="5" id="KW-0675">Receptor</keyword>
<evidence type="ECO:0000259" key="7">
    <source>
        <dbReference type="PROSITE" id="PS50835"/>
    </source>
</evidence>
<reference evidence="8" key="3">
    <citation type="submission" date="2025-09" db="UniProtKB">
        <authorList>
            <consortium name="Ensembl"/>
        </authorList>
    </citation>
    <scope>IDENTIFICATION</scope>
</reference>
<comment type="subcellular location">
    <subcellularLocation>
        <location evidence="1">Membrane</location>
    </subcellularLocation>
</comment>
<evidence type="ECO:0000256" key="5">
    <source>
        <dbReference type="ARBA" id="ARBA00023170"/>
    </source>
</evidence>
<proteinExistence type="predicted"/>
<keyword evidence="4" id="KW-0472">Membrane</keyword>
<dbReference type="AlphaFoldDB" id="A0AAQ6IHP9"/>
<dbReference type="SMART" id="SM00409">
    <property type="entry name" value="IG"/>
    <property type="match status" value="1"/>
</dbReference>
<dbReference type="Pfam" id="PF07686">
    <property type="entry name" value="V-set"/>
    <property type="match status" value="1"/>
</dbReference>
<name>A0AAQ6IHP9_ANATE</name>
<dbReference type="PROSITE" id="PS50835">
    <property type="entry name" value="IG_LIKE"/>
    <property type="match status" value="1"/>
</dbReference>
<evidence type="ECO:0000313" key="8">
    <source>
        <dbReference type="Ensembl" id="ENSATEP00000074839.1"/>
    </source>
</evidence>
<dbReference type="InterPro" id="IPR003599">
    <property type="entry name" value="Ig_sub"/>
</dbReference>
<evidence type="ECO:0000313" key="9">
    <source>
        <dbReference type="Proteomes" id="UP000265040"/>
    </source>
</evidence>
<keyword evidence="3" id="KW-1133">Transmembrane helix</keyword>
<keyword evidence="6" id="KW-0393">Immunoglobulin domain</keyword>
<protein>
    <recommendedName>
        <fullName evidence="7">Ig-like domain-containing protein</fullName>
    </recommendedName>
</protein>
<dbReference type="SUPFAM" id="SSF48726">
    <property type="entry name" value="Immunoglobulin"/>
    <property type="match status" value="1"/>
</dbReference>
<keyword evidence="2" id="KW-0812">Transmembrane</keyword>